<gene>
    <name evidence="2" type="ORF">ASZ90_011658</name>
</gene>
<keyword evidence="1" id="KW-0472">Membrane</keyword>
<comment type="caution">
    <text evidence="2">The sequence shown here is derived from an EMBL/GenBank/DDBJ whole genome shotgun (WGS) entry which is preliminary data.</text>
</comment>
<keyword evidence="1" id="KW-1133">Transmembrane helix</keyword>
<reference evidence="2" key="1">
    <citation type="journal article" date="2015" name="Proc. Natl. Acad. Sci. U.S.A.">
        <title>Networks of energetic and metabolic interactions define dynamics in microbial communities.</title>
        <authorList>
            <person name="Embree M."/>
            <person name="Liu J.K."/>
            <person name="Al-Bassam M.M."/>
            <person name="Zengler K."/>
        </authorList>
    </citation>
    <scope>NUCLEOTIDE SEQUENCE</scope>
</reference>
<feature type="transmembrane region" description="Helical" evidence="1">
    <location>
        <begin position="241"/>
        <end position="264"/>
    </location>
</feature>
<name>A0A0W8FCN1_9ZZZZ</name>
<feature type="transmembrane region" description="Helical" evidence="1">
    <location>
        <begin position="126"/>
        <end position="146"/>
    </location>
</feature>
<feature type="transmembrane region" description="Helical" evidence="1">
    <location>
        <begin position="178"/>
        <end position="196"/>
    </location>
</feature>
<dbReference type="InterPro" id="IPR038880">
    <property type="entry name" value="MJ0871-like"/>
</dbReference>
<dbReference type="PANTHER" id="PTHR38139:SF1">
    <property type="entry name" value="NUCLEOSIDE TRANSPORTER_FEOB GTPASE GATE DOMAIN-CONTAINING PROTEIN"/>
    <property type="match status" value="1"/>
</dbReference>
<feature type="transmembrane region" description="Helical" evidence="1">
    <location>
        <begin position="103"/>
        <end position="120"/>
    </location>
</feature>
<proteinExistence type="predicted"/>
<feature type="transmembrane region" description="Helical" evidence="1">
    <location>
        <begin position="12"/>
        <end position="35"/>
    </location>
</feature>
<keyword evidence="1" id="KW-0812">Transmembrane</keyword>
<protein>
    <submittedName>
        <fullName evidence="2">Putative cobalt transporter in sulfate-reducing delta-proteobacteria</fullName>
    </submittedName>
</protein>
<organism evidence="2">
    <name type="scientific">hydrocarbon metagenome</name>
    <dbReference type="NCBI Taxonomy" id="938273"/>
    <lineage>
        <taxon>unclassified sequences</taxon>
        <taxon>metagenomes</taxon>
        <taxon>ecological metagenomes</taxon>
    </lineage>
</organism>
<evidence type="ECO:0000313" key="2">
    <source>
        <dbReference type="EMBL" id="KUG18636.1"/>
    </source>
</evidence>
<evidence type="ECO:0000256" key="1">
    <source>
        <dbReference type="SAM" id="Phobius"/>
    </source>
</evidence>
<feature type="transmembrane region" description="Helical" evidence="1">
    <location>
        <begin position="284"/>
        <end position="308"/>
    </location>
</feature>
<accession>A0A0W8FCN1</accession>
<sequence>MIHLLLKTLDFVFPVLGMIFLGLFLAGFMMEMGIVTHISRFARPLVEVAHLPEANASAFIVSLGSTVAANGVVAGFRKEGALTDSEVILCAVMNGIPFYLREIFTYQIPIVIPALGLLVGGLYGMVFLVTVLVKLFLVILLGRIFLEERSYGSFEIPAIKSGNLGSASIKALRGQTRIFSKIALAYFCMTLLVFYLTDEGFFQAFDVIPLAALFGLPAEIIVPLTSYVASPVLGISLLGPMIHSGSISAVQAMIVLMLGSMFMLPIFALRTTVPNYTAIFGMRLGLYVVVFSTGISILVRLFFLLVLLMMD</sequence>
<dbReference type="AlphaFoldDB" id="A0A0W8FCN1"/>
<dbReference type="EMBL" id="LNQE01001370">
    <property type="protein sequence ID" value="KUG18636.1"/>
    <property type="molecule type" value="Genomic_DNA"/>
</dbReference>
<dbReference type="PANTHER" id="PTHR38139">
    <property type="entry name" value="GATE DOMAIN-CONTAINING PROTEIN"/>
    <property type="match status" value="1"/>
</dbReference>